<dbReference type="EMBL" id="FNYV01000004">
    <property type="protein sequence ID" value="SEJ45310.1"/>
    <property type="molecule type" value="Genomic_DNA"/>
</dbReference>
<dbReference type="InterPro" id="IPR051678">
    <property type="entry name" value="AGP_Transferase"/>
</dbReference>
<keyword evidence="3" id="KW-1185">Reference proteome</keyword>
<dbReference type="InterPro" id="IPR002575">
    <property type="entry name" value="Aminoglycoside_PTrfase"/>
</dbReference>
<name>A0A1H6Z6Y4_9ACTN</name>
<dbReference type="Proteomes" id="UP000198707">
    <property type="component" value="Unassembled WGS sequence"/>
</dbReference>
<dbReference type="PANTHER" id="PTHR21310">
    <property type="entry name" value="AMINOGLYCOSIDE PHOSPHOTRANSFERASE-RELATED-RELATED"/>
    <property type="match status" value="1"/>
</dbReference>
<protein>
    <submittedName>
        <fullName evidence="2">Predicted kinase, aminoglycoside phosphotransferase (APT) family</fullName>
    </submittedName>
</protein>
<dbReference type="CDD" id="cd05155">
    <property type="entry name" value="APH_ChoK_like_1"/>
    <property type="match status" value="1"/>
</dbReference>
<dbReference type="AlphaFoldDB" id="A0A1H6Z6Y4"/>
<dbReference type="GO" id="GO:0016301">
    <property type="term" value="F:kinase activity"/>
    <property type="evidence" value="ECO:0007669"/>
    <property type="project" value="UniProtKB-KW"/>
</dbReference>
<proteinExistence type="predicted"/>
<dbReference type="STRING" id="1144548.SAMN05443287_104482"/>
<dbReference type="Pfam" id="PF01636">
    <property type="entry name" value="APH"/>
    <property type="match status" value="1"/>
</dbReference>
<evidence type="ECO:0000313" key="3">
    <source>
        <dbReference type="Proteomes" id="UP000198707"/>
    </source>
</evidence>
<reference evidence="3" key="1">
    <citation type="submission" date="2016-10" db="EMBL/GenBank/DDBJ databases">
        <authorList>
            <person name="Varghese N."/>
            <person name="Submissions S."/>
        </authorList>
    </citation>
    <scope>NUCLEOTIDE SEQUENCE [LARGE SCALE GENOMIC DNA]</scope>
    <source>
        <strain evidence="3">CGMCC 4.7038</strain>
    </source>
</reference>
<evidence type="ECO:0000313" key="2">
    <source>
        <dbReference type="EMBL" id="SEJ45310.1"/>
    </source>
</evidence>
<dbReference type="Gene3D" id="3.30.200.20">
    <property type="entry name" value="Phosphorylase Kinase, domain 1"/>
    <property type="match status" value="1"/>
</dbReference>
<organism evidence="2 3">
    <name type="scientific">Micromonospora phaseoli</name>
    <dbReference type="NCBI Taxonomy" id="1144548"/>
    <lineage>
        <taxon>Bacteria</taxon>
        <taxon>Bacillati</taxon>
        <taxon>Actinomycetota</taxon>
        <taxon>Actinomycetes</taxon>
        <taxon>Micromonosporales</taxon>
        <taxon>Micromonosporaceae</taxon>
        <taxon>Micromonospora</taxon>
    </lineage>
</organism>
<dbReference type="InterPro" id="IPR011009">
    <property type="entry name" value="Kinase-like_dom_sf"/>
</dbReference>
<feature type="domain" description="Aminoglycoside phosphotransferase" evidence="1">
    <location>
        <begin position="68"/>
        <end position="301"/>
    </location>
</feature>
<keyword evidence="2" id="KW-0418">Kinase</keyword>
<dbReference type="Gene3D" id="3.90.1200.10">
    <property type="match status" value="1"/>
</dbReference>
<accession>A0A1H6Z6Y4</accession>
<gene>
    <name evidence="2" type="ORF">SAMN05443287_104482</name>
</gene>
<keyword evidence="2" id="KW-0808">Transferase</keyword>
<dbReference type="SUPFAM" id="SSF56112">
    <property type="entry name" value="Protein kinase-like (PK-like)"/>
    <property type="match status" value="1"/>
</dbReference>
<sequence length="337" mass="37055">MGGAVEADGPTHCRRRAVGGGEIGWPATGLWRNDPGVTLHQNEVPVDEETIRSLLTEQCPQWARLPLSPAGAGTDNTMYRLGDELLVRLPRTADKARSLHKEQTWLPRLAPLLGCRIPQPRHAGRPTAAFPLPWSVYRWIDGDEVSPDTVRDWAAFGTDLAAVVRDLHRGDLMGATRTGDLSWYRGGELRACDEWVSGALADCRATVGQEIDVDTLERIWRAALTLPEPSAPHGWLHGDLRPTNLLARHGRLHAVIDFGALSVGSPDAEHAPVWDLPPAARHAYWAALDLDDQTWHRARAWAVAVGAAGISYYWHTYPAFVAECRSRLTAIVADAAR</sequence>
<dbReference type="PANTHER" id="PTHR21310:SF42">
    <property type="entry name" value="BIFUNCTIONAL AAC_APH"/>
    <property type="match status" value="1"/>
</dbReference>
<evidence type="ECO:0000259" key="1">
    <source>
        <dbReference type="Pfam" id="PF01636"/>
    </source>
</evidence>